<evidence type="ECO:0000313" key="2">
    <source>
        <dbReference type="EMBL" id="TDD37451.1"/>
    </source>
</evidence>
<protein>
    <submittedName>
        <fullName evidence="2">Uncharacterized protein</fullName>
    </submittedName>
</protein>
<dbReference type="RefSeq" id="WP_132620299.1">
    <property type="nucleotide sequence ID" value="NZ_SMKQ01000188.1"/>
</dbReference>
<dbReference type="EMBL" id="SMKQ01000188">
    <property type="protein sequence ID" value="TDD37451.1"/>
    <property type="molecule type" value="Genomic_DNA"/>
</dbReference>
<dbReference type="Proteomes" id="UP000295302">
    <property type="component" value="Unassembled WGS sequence"/>
</dbReference>
<feature type="transmembrane region" description="Helical" evidence="1">
    <location>
        <begin position="7"/>
        <end position="27"/>
    </location>
</feature>
<keyword evidence="3" id="KW-1185">Reference proteome</keyword>
<accession>A0A4R4XZV4</accession>
<gene>
    <name evidence="2" type="ORF">E1286_37190</name>
</gene>
<dbReference type="AlphaFoldDB" id="A0A4R4XZV4"/>
<dbReference type="OrthoDB" id="3774128at2"/>
<evidence type="ECO:0000313" key="3">
    <source>
        <dbReference type="Proteomes" id="UP000295302"/>
    </source>
</evidence>
<organism evidence="2 3">
    <name type="scientific">Nonomuraea terrae</name>
    <dbReference type="NCBI Taxonomy" id="2530383"/>
    <lineage>
        <taxon>Bacteria</taxon>
        <taxon>Bacillati</taxon>
        <taxon>Actinomycetota</taxon>
        <taxon>Actinomycetes</taxon>
        <taxon>Streptosporangiales</taxon>
        <taxon>Streptosporangiaceae</taxon>
        <taxon>Nonomuraea</taxon>
    </lineage>
</organism>
<reference evidence="2 3" key="1">
    <citation type="submission" date="2019-03" db="EMBL/GenBank/DDBJ databases">
        <title>Draft genome sequences of novel Actinobacteria.</title>
        <authorList>
            <person name="Sahin N."/>
            <person name="Ay H."/>
            <person name="Saygin H."/>
        </authorList>
    </citation>
    <scope>NUCLEOTIDE SEQUENCE [LARGE SCALE GENOMIC DNA]</scope>
    <source>
        <strain evidence="2 3">CH32</strain>
    </source>
</reference>
<sequence length="269" mass="29146">MAIVTGITLPIVLAVVVFVATVVIGPFQEDVKEGVSVSEPPVRVGVEESWNEDVDMEWVFDRPLPAQAVGELMNLPTDGPSVVGFATAHGGLRFSKSCLASAACDAARTRFKLALTGRRRGEVRITDIVGRVLERREPPKGALLSGPTAGAEEIEPGVLLFGENSTVERLKSLGEDGRPGRAYFDEKFVHLALNEPIVFEVITVSTWDVDWELVVKLSVDGKAEETVVRSDGTPTGKPFRNPGKIYDPPVYKGSYKCEVGDPTCGPLRW</sequence>
<keyword evidence="1" id="KW-1133">Transmembrane helix</keyword>
<evidence type="ECO:0000256" key="1">
    <source>
        <dbReference type="SAM" id="Phobius"/>
    </source>
</evidence>
<name>A0A4R4XZV4_9ACTN</name>
<keyword evidence="1" id="KW-0812">Transmembrane</keyword>
<comment type="caution">
    <text evidence="2">The sequence shown here is derived from an EMBL/GenBank/DDBJ whole genome shotgun (WGS) entry which is preliminary data.</text>
</comment>
<keyword evidence="1" id="KW-0472">Membrane</keyword>
<proteinExistence type="predicted"/>